<organism evidence="1 2">
    <name type="scientific">Asaia bogorensis</name>
    <dbReference type="NCBI Taxonomy" id="91915"/>
    <lineage>
        <taxon>Bacteria</taxon>
        <taxon>Pseudomonadati</taxon>
        <taxon>Pseudomonadota</taxon>
        <taxon>Alphaproteobacteria</taxon>
        <taxon>Acetobacterales</taxon>
        <taxon>Acetobacteraceae</taxon>
        <taxon>Asaia</taxon>
    </lineage>
</organism>
<comment type="caution">
    <text evidence="1">The sequence shown here is derived from an EMBL/GenBank/DDBJ whole genome shotgun (WGS) entry which is preliminary data.</text>
</comment>
<evidence type="ECO:0000313" key="2">
    <source>
        <dbReference type="Proteomes" id="UP000027583"/>
    </source>
</evidence>
<name>A0A060QHI6_9PROT</name>
<gene>
    <name evidence="1" type="ORF">ASAP_0182</name>
</gene>
<reference evidence="1 2" key="1">
    <citation type="journal article" date="2014" name="Genome Biol. Evol.">
        <title>Acetic acid bacteria genomes reveal functional traits for adaptation to life in insect guts.</title>
        <authorList>
            <person name="Chouaia B."/>
            <person name="Gaiarsa S."/>
            <person name="Crotti E."/>
            <person name="Comandatore F."/>
            <person name="Degli Esposti M."/>
            <person name="Ricci I."/>
            <person name="Alma A."/>
            <person name="Favia G."/>
            <person name="Bandi C."/>
            <person name="Daffonchio D."/>
        </authorList>
    </citation>
    <scope>NUCLEOTIDE SEQUENCE [LARGE SCALE GENOMIC DNA]</scope>
    <source>
        <strain evidence="1 2">SF2.1</strain>
    </source>
</reference>
<dbReference type="AlphaFoldDB" id="A0A060QHI6"/>
<evidence type="ECO:0000313" key="1">
    <source>
        <dbReference type="EMBL" id="CDG38227.1"/>
    </source>
</evidence>
<dbReference type="Proteomes" id="UP000027583">
    <property type="component" value="Unassembled WGS sequence"/>
</dbReference>
<reference evidence="1 2" key="2">
    <citation type="journal article" date="2014" name="PLoS ONE">
        <title>Evolution of mitochondria reconstructed from the energy metabolism of living bacteria.</title>
        <authorList>
            <person name="Degli Esposti M."/>
            <person name="Chouaia B."/>
            <person name="Comandatore F."/>
            <person name="Crotti E."/>
            <person name="Sassera D."/>
            <person name="Lievens P.M."/>
            <person name="Daffonchio D."/>
            <person name="Bandi C."/>
        </authorList>
    </citation>
    <scope>NUCLEOTIDE SEQUENCE [LARGE SCALE GENOMIC DNA]</scope>
    <source>
        <strain evidence="1 2">SF2.1</strain>
    </source>
</reference>
<protein>
    <submittedName>
        <fullName evidence="1">Uncharacterized protein</fullName>
    </submittedName>
</protein>
<dbReference type="EMBL" id="CBLX010000003">
    <property type="protein sequence ID" value="CDG38227.1"/>
    <property type="molecule type" value="Genomic_DNA"/>
</dbReference>
<sequence>MAQHRDTDGLAGVARKPSYTLAGTCTAAQVTIQAEAG</sequence>
<accession>A0A060QHI6</accession>
<proteinExistence type="predicted"/>